<dbReference type="OrthoDB" id="9802447at2"/>
<dbReference type="InterPro" id="IPR049448">
    <property type="entry name" value="ACAD9/ACADV-like_C"/>
</dbReference>
<dbReference type="HOGENOM" id="CLU_018204_11_2_0"/>
<dbReference type="InterPro" id="IPR046373">
    <property type="entry name" value="Acyl-CoA_Oxase/DH_mid-dom_sf"/>
</dbReference>
<dbReference type="Gene3D" id="2.40.110.10">
    <property type="entry name" value="Butyryl-CoA Dehydrogenase, subunit A, domain 2"/>
    <property type="match status" value="1"/>
</dbReference>
<dbReference type="SUPFAM" id="SSF56645">
    <property type="entry name" value="Acyl-CoA dehydrogenase NM domain-like"/>
    <property type="match status" value="1"/>
</dbReference>
<dbReference type="PANTHER" id="PTHR43884">
    <property type="entry name" value="ACYL-COA DEHYDROGENASE"/>
    <property type="match status" value="1"/>
</dbReference>
<dbReference type="GO" id="GO:0006631">
    <property type="term" value="P:fatty acid metabolic process"/>
    <property type="evidence" value="ECO:0007669"/>
    <property type="project" value="UniProtKB-ARBA"/>
</dbReference>
<evidence type="ECO:0000256" key="5">
    <source>
        <dbReference type="ARBA" id="ARBA00022946"/>
    </source>
</evidence>
<dbReference type="InterPro" id="IPR036250">
    <property type="entry name" value="AcylCo_DH-like_C"/>
</dbReference>
<name>D6YUK7_WADCW</name>
<evidence type="ECO:0000256" key="3">
    <source>
        <dbReference type="ARBA" id="ARBA00022630"/>
    </source>
</evidence>
<dbReference type="GO" id="GO:0003995">
    <property type="term" value="F:acyl-CoA dehydrogenase activity"/>
    <property type="evidence" value="ECO:0007669"/>
    <property type="project" value="TreeGrafter"/>
</dbReference>
<dbReference type="Gene3D" id="1.20.140.10">
    <property type="entry name" value="Butyryl-CoA Dehydrogenase, subunit A, domain 3"/>
    <property type="match status" value="2"/>
</dbReference>
<dbReference type="eggNOG" id="COG1960">
    <property type="taxonomic scope" value="Bacteria"/>
</dbReference>
<dbReference type="Pfam" id="PF21343">
    <property type="entry name" value="ACAD9-ACADV_C"/>
    <property type="match status" value="1"/>
</dbReference>
<dbReference type="EMBL" id="CP001928">
    <property type="protein sequence ID" value="ADI37818.1"/>
    <property type="molecule type" value="Genomic_DNA"/>
</dbReference>
<dbReference type="Pfam" id="PF02770">
    <property type="entry name" value="Acyl-CoA_dh_M"/>
    <property type="match status" value="1"/>
</dbReference>
<dbReference type="InterPro" id="IPR013786">
    <property type="entry name" value="AcylCoA_DH/ox_N"/>
</dbReference>
<evidence type="ECO:0000259" key="8">
    <source>
        <dbReference type="Pfam" id="PF00441"/>
    </source>
</evidence>
<keyword evidence="6 7" id="KW-0560">Oxidoreductase</keyword>
<comment type="similarity">
    <text evidence="2 7">Belongs to the acyl-CoA dehydrogenase family.</text>
</comment>
<dbReference type="InterPro" id="IPR009100">
    <property type="entry name" value="AcylCoA_DH/oxidase_NM_dom_sf"/>
</dbReference>
<reference evidence="12 13" key="1">
    <citation type="journal article" date="2010" name="PLoS ONE">
        <title>The Waddlia genome: a window into chlamydial biology.</title>
        <authorList>
            <person name="Bertelli C."/>
            <person name="Collyn F."/>
            <person name="Croxatto A."/>
            <person name="Ruckert C."/>
            <person name="Polkinghorne A."/>
            <person name="Kebbi-Beghdadi C."/>
            <person name="Goesmann A."/>
            <person name="Vaughan L."/>
            <person name="Greub G."/>
        </authorList>
    </citation>
    <scope>NUCLEOTIDE SEQUENCE [LARGE SCALE GENOMIC DNA]</scope>
    <source>
        <strain evidence="13">ATCC VR-1470 / WSU 86-1044</strain>
    </source>
</reference>
<gene>
    <name evidence="12" type="ordered locus">wcw_0446</name>
</gene>
<evidence type="ECO:0000256" key="2">
    <source>
        <dbReference type="ARBA" id="ARBA00009347"/>
    </source>
</evidence>
<feature type="domain" description="ACAD9/ACADV-like C-terminal" evidence="11">
    <location>
        <begin position="457"/>
        <end position="513"/>
    </location>
</feature>
<dbReference type="PANTHER" id="PTHR43884:SF9">
    <property type="entry name" value="COMPLEX I ASSEMBLY FACTOR ACAD9, MITOCHONDRIAL"/>
    <property type="match status" value="1"/>
</dbReference>
<dbReference type="Proteomes" id="UP000001505">
    <property type="component" value="Chromosome"/>
</dbReference>
<keyword evidence="13" id="KW-1185">Reference proteome</keyword>
<evidence type="ECO:0000256" key="4">
    <source>
        <dbReference type="ARBA" id="ARBA00022827"/>
    </source>
</evidence>
<organism evidence="12 13">
    <name type="scientific">Waddlia chondrophila (strain ATCC VR-1470 / WSU 86-1044)</name>
    <dbReference type="NCBI Taxonomy" id="716544"/>
    <lineage>
        <taxon>Bacteria</taxon>
        <taxon>Pseudomonadati</taxon>
        <taxon>Chlamydiota</taxon>
        <taxon>Chlamydiia</taxon>
        <taxon>Parachlamydiales</taxon>
        <taxon>Waddliaceae</taxon>
        <taxon>Waddlia</taxon>
    </lineage>
</organism>
<dbReference type="Pfam" id="PF00441">
    <property type="entry name" value="Acyl-CoA_dh_1"/>
    <property type="match status" value="1"/>
</dbReference>
<dbReference type="Gene3D" id="1.10.540.10">
    <property type="entry name" value="Acyl-CoA dehydrogenase/oxidase, N-terminal domain"/>
    <property type="match status" value="1"/>
</dbReference>
<comment type="cofactor">
    <cofactor evidence="1 7">
        <name>FAD</name>
        <dbReference type="ChEBI" id="CHEBI:57692"/>
    </cofactor>
</comment>
<feature type="domain" description="Acyl-CoA oxidase/dehydrogenase middle" evidence="9">
    <location>
        <begin position="161"/>
        <end position="260"/>
    </location>
</feature>
<keyword evidence="5" id="KW-0809">Transit peptide</keyword>
<dbReference type="KEGG" id="wch:wcw_0446"/>
<keyword evidence="3 7" id="KW-0285">Flavoprotein</keyword>
<dbReference type="Pfam" id="PF02771">
    <property type="entry name" value="Acyl-CoA_dh_N"/>
    <property type="match status" value="1"/>
</dbReference>
<accession>D6YUK7</accession>
<evidence type="ECO:0000259" key="11">
    <source>
        <dbReference type="Pfam" id="PF21343"/>
    </source>
</evidence>
<protein>
    <submittedName>
        <fullName evidence="12">Putative Acyl-CoA dehydrogenase family protein</fullName>
        <ecNumber evidence="12">1.3.99.-</ecNumber>
    </submittedName>
</protein>
<dbReference type="STRING" id="716544.wcw_0446"/>
<evidence type="ECO:0000256" key="1">
    <source>
        <dbReference type="ARBA" id="ARBA00001974"/>
    </source>
</evidence>
<dbReference type="EC" id="1.3.99.-" evidence="12"/>
<evidence type="ECO:0000313" key="12">
    <source>
        <dbReference type="EMBL" id="ADI37818.1"/>
    </source>
</evidence>
<feature type="domain" description="Acyl-CoA dehydrogenase/oxidase C-terminal" evidence="8">
    <location>
        <begin position="274"/>
        <end position="421"/>
    </location>
</feature>
<keyword evidence="4 7" id="KW-0274">FAD</keyword>
<dbReference type="InterPro" id="IPR037069">
    <property type="entry name" value="AcylCoA_DH/ox_N_sf"/>
</dbReference>
<evidence type="ECO:0000259" key="10">
    <source>
        <dbReference type="Pfam" id="PF02771"/>
    </source>
</evidence>
<dbReference type="GO" id="GO:0050660">
    <property type="term" value="F:flavin adenine dinucleotide binding"/>
    <property type="evidence" value="ECO:0007669"/>
    <property type="project" value="InterPro"/>
</dbReference>
<dbReference type="RefSeq" id="WP_013181546.1">
    <property type="nucleotide sequence ID" value="NC_014225.1"/>
</dbReference>
<dbReference type="SUPFAM" id="SSF47203">
    <property type="entry name" value="Acyl-CoA dehydrogenase C-terminal domain-like"/>
    <property type="match status" value="1"/>
</dbReference>
<proteinExistence type="inferred from homology"/>
<evidence type="ECO:0000256" key="7">
    <source>
        <dbReference type="RuleBase" id="RU362125"/>
    </source>
</evidence>
<dbReference type="FunFam" id="1.10.540.10:FF:000001">
    <property type="entry name" value="Very long-chain-specific acyl-CoA dehydrogenase, mitochondrial"/>
    <property type="match status" value="1"/>
</dbReference>
<dbReference type="InterPro" id="IPR006091">
    <property type="entry name" value="Acyl-CoA_Oxase/DH_mid-dom"/>
</dbReference>
<dbReference type="AlphaFoldDB" id="D6YUK7"/>
<sequence>MDEEEKKLAEELLFSEKKNPSFAKQLFLGKFDHSLVFPYPYPEKSEEEETARFVGKVSEFASVHLNAAEIDRQAQIPDEVLKGLADMGVLGMTVPKEYAGLGMSQRAYCKVTDRIARQCGSTALFINVHQSIGLKALLLFGTEEQKEKWLPDLAKGKKYAAFSLTEPNAGSDANGVETKAVYDPEKKVYRINGLKQWTTNGSIADILTVMAKTEVETKEGVQERVTAFLVTPDMPGFIVRDKALDKLGTRGAWTANLAFNHLEVPEENILGPLGGGLKVCLTLLDYGRTTFGAMCTGAARELVQLGVKHARERYQFKRPLASFSLVKKKIAKICSLLYAMDASTYLTAGLIDSGVEDIMLESAILKVFTSDALWEIIYEVMQILGGRSFFTDQPYERMMRDARLNMIGEGSNEVLRAFIGAVGMRGLGVELQKGVFSNAGKLFSRLFLPAIPVRSQRLSKEAKELAAVLRKLHWYSAGLLAKHGEDIVECQLQLNRIASIAMSVYTMSAVLSKLDTDKPSGRDLSVGIYFIRSQLALCRRWFKGIGSNDDEASVKLADAITGI</sequence>
<evidence type="ECO:0000259" key="9">
    <source>
        <dbReference type="Pfam" id="PF02770"/>
    </source>
</evidence>
<evidence type="ECO:0000256" key="6">
    <source>
        <dbReference type="ARBA" id="ARBA00023002"/>
    </source>
</evidence>
<evidence type="ECO:0000313" key="13">
    <source>
        <dbReference type="Proteomes" id="UP000001505"/>
    </source>
</evidence>
<dbReference type="InterPro" id="IPR009075">
    <property type="entry name" value="AcylCo_DH/oxidase_C"/>
</dbReference>
<feature type="domain" description="Acyl-CoA dehydrogenase/oxidase N-terminal" evidence="10">
    <location>
        <begin position="48"/>
        <end position="157"/>
    </location>
</feature>